<organism evidence="2 3">
    <name type="scientific">Gilliamella apicola</name>
    <dbReference type="NCBI Taxonomy" id="1196095"/>
    <lineage>
        <taxon>Bacteria</taxon>
        <taxon>Pseudomonadati</taxon>
        <taxon>Pseudomonadota</taxon>
        <taxon>Gammaproteobacteria</taxon>
        <taxon>Orbales</taxon>
        <taxon>Orbaceae</taxon>
        <taxon>Gilliamella</taxon>
    </lineage>
</organism>
<feature type="domain" description="Transposase DDE" evidence="1">
    <location>
        <begin position="16"/>
        <end position="61"/>
    </location>
</feature>
<comment type="caution">
    <text evidence="2">The sequence shown here is derived from an EMBL/GenBank/DDBJ whole genome shotgun (WGS) entry which is preliminary data.</text>
</comment>
<name>A0A556SR45_9GAMM</name>
<dbReference type="AlphaFoldDB" id="A0A556SR45"/>
<dbReference type="Proteomes" id="UP000319483">
    <property type="component" value="Unassembled WGS sequence"/>
</dbReference>
<evidence type="ECO:0000313" key="2">
    <source>
        <dbReference type="EMBL" id="TSK03611.1"/>
    </source>
</evidence>
<sequence length="64" mass="7221">MLDTYRNTIDNCLDEFKKQGRSATYSDQAIECCLTIKALFQFPLRQTIGLLESLFSLAKLSSAV</sequence>
<dbReference type="RefSeq" id="WP_144091601.1">
    <property type="nucleotide sequence ID" value="NZ_CAMLAP010000032.1"/>
</dbReference>
<evidence type="ECO:0000259" key="1">
    <source>
        <dbReference type="Pfam" id="PF13737"/>
    </source>
</evidence>
<dbReference type="InterPro" id="IPR025668">
    <property type="entry name" value="Tnp_DDE_dom"/>
</dbReference>
<dbReference type="Pfam" id="PF13737">
    <property type="entry name" value="DDE_Tnp_1_5"/>
    <property type="match status" value="1"/>
</dbReference>
<protein>
    <recommendedName>
        <fullName evidence="1">Transposase DDE domain-containing protein</fullName>
    </recommendedName>
</protein>
<gene>
    <name evidence="2" type="ORF">FPQ15_04260</name>
</gene>
<dbReference type="EMBL" id="VMHM01000005">
    <property type="protein sequence ID" value="TSK03611.1"/>
    <property type="molecule type" value="Genomic_DNA"/>
</dbReference>
<proteinExistence type="predicted"/>
<accession>A0A556SR45</accession>
<evidence type="ECO:0000313" key="3">
    <source>
        <dbReference type="Proteomes" id="UP000319483"/>
    </source>
</evidence>
<reference evidence="2 3" key="1">
    <citation type="submission" date="2019-07" db="EMBL/GenBank/DDBJ databases">
        <title>Gilliamella genomes.</title>
        <authorList>
            <person name="Zheng H."/>
        </authorList>
    </citation>
    <scope>NUCLEOTIDE SEQUENCE [LARGE SCALE GENOMIC DNA]</scope>
    <source>
        <strain evidence="2 3">W8127</strain>
    </source>
</reference>